<keyword evidence="9" id="KW-0808">Transferase</keyword>
<comment type="cofactor">
    <cofactor evidence="1">
        <name>pyridoxal 5'-phosphate</name>
        <dbReference type="ChEBI" id="CHEBI:597326"/>
    </cofactor>
</comment>
<evidence type="ECO:0000256" key="4">
    <source>
        <dbReference type="ARBA" id="ARBA00022898"/>
    </source>
</evidence>
<dbReference type="STRING" id="571932.SAMN05421743_101195"/>
<dbReference type="RefSeq" id="WP_093041266.1">
    <property type="nucleotide sequence ID" value="NZ_FNQR01000001.1"/>
</dbReference>
<sequence length="472" mass="55458">MFFQIKKGDEHPAIYKQIYTQMKELILEEALTERKLPSKRKLAQDLGVSVNSVAHAYDQLLAEGYIYSVERKGYMVEDITRYIKKDGENDPFPDELKENGKKESFRPEVTFSHIATDAEYFPFKKWRRYQQKVIDNHKKQLSLLPHPQGPYELRKSIATMIALTRGVRCRPEQIIIGSGTQPLIHKLMCLQPRSTAIAVENPGYQRFYQLLKDMDFKVEPIDLDDQGISVDTIREKDPKWVFVTPSHQFPTGTIMPINRRIKLLNWAAESPDRYIVEDDYDSEFKYETDHIPSLQSLDRNRQVIYTGTFSKTLLPSLRISYMILPPELLKRYRSAFGNWIDGPSGLNLWTLKYFIDKGEYGRHMKRMNARYKAKRAKLIRELHRVFGDKITIHDIPAGLHFLVEINTDLSYKDIEERAKEKRIELYTIRRFYLKEFHMPQSNKKQLIIGFANMNDNKVQESVQRLASLFSYT</sequence>
<dbReference type="Gene3D" id="3.40.640.10">
    <property type="entry name" value="Type I PLP-dependent aspartate aminotransferase-like (Major domain)"/>
    <property type="match status" value="1"/>
</dbReference>
<dbReference type="EMBL" id="FNQR01000001">
    <property type="protein sequence ID" value="SDZ78617.1"/>
    <property type="molecule type" value="Genomic_DNA"/>
</dbReference>
<accession>A0A1H3VV03</accession>
<dbReference type="PANTHER" id="PTHR46577">
    <property type="entry name" value="HTH-TYPE TRANSCRIPTIONAL REGULATORY PROTEIN GABR"/>
    <property type="match status" value="1"/>
</dbReference>
<dbReference type="Pfam" id="PF00392">
    <property type="entry name" value="GntR"/>
    <property type="match status" value="1"/>
</dbReference>
<dbReference type="PANTHER" id="PTHR46577:SF1">
    <property type="entry name" value="HTH-TYPE TRANSCRIPTIONAL REGULATORY PROTEIN GABR"/>
    <property type="match status" value="1"/>
</dbReference>
<dbReference type="AlphaFoldDB" id="A0A1H3VV03"/>
<evidence type="ECO:0000256" key="7">
    <source>
        <dbReference type="ARBA" id="ARBA00023163"/>
    </source>
</evidence>
<dbReference type="SUPFAM" id="SSF53383">
    <property type="entry name" value="PLP-dependent transferases"/>
    <property type="match status" value="1"/>
</dbReference>
<evidence type="ECO:0000259" key="8">
    <source>
        <dbReference type="PROSITE" id="PS50949"/>
    </source>
</evidence>
<evidence type="ECO:0000256" key="5">
    <source>
        <dbReference type="ARBA" id="ARBA00023015"/>
    </source>
</evidence>
<protein>
    <submittedName>
        <fullName evidence="9">GntR family transcriptional regulator / MocR family aminotransferase</fullName>
    </submittedName>
</protein>
<keyword evidence="3 9" id="KW-0032">Aminotransferase</keyword>
<dbReference type="GO" id="GO:0030170">
    <property type="term" value="F:pyridoxal phosphate binding"/>
    <property type="evidence" value="ECO:0007669"/>
    <property type="project" value="InterPro"/>
</dbReference>
<feature type="domain" description="HTH gntR-type" evidence="8">
    <location>
        <begin position="12"/>
        <end position="79"/>
    </location>
</feature>
<evidence type="ECO:0000256" key="3">
    <source>
        <dbReference type="ARBA" id="ARBA00022576"/>
    </source>
</evidence>
<dbReference type="GO" id="GO:0003677">
    <property type="term" value="F:DNA binding"/>
    <property type="evidence" value="ECO:0007669"/>
    <property type="project" value="UniProtKB-KW"/>
</dbReference>
<evidence type="ECO:0000256" key="6">
    <source>
        <dbReference type="ARBA" id="ARBA00023125"/>
    </source>
</evidence>
<dbReference type="SUPFAM" id="SSF46785">
    <property type="entry name" value="Winged helix' DNA-binding domain"/>
    <property type="match status" value="1"/>
</dbReference>
<comment type="similarity">
    <text evidence="2">In the C-terminal section; belongs to the class-I pyridoxal-phosphate-dependent aminotransferase family.</text>
</comment>
<dbReference type="GO" id="GO:0003700">
    <property type="term" value="F:DNA-binding transcription factor activity"/>
    <property type="evidence" value="ECO:0007669"/>
    <property type="project" value="InterPro"/>
</dbReference>
<evidence type="ECO:0000256" key="1">
    <source>
        <dbReference type="ARBA" id="ARBA00001933"/>
    </source>
</evidence>
<dbReference type="InterPro" id="IPR051446">
    <property type="entry name" value="HTH_trans_reg/aminotransferase"/>
</dbReference>
<dbReference type="InterPro" id="IPR015421">
    <property type="entry name" value="PyrdxlP-dep_Trfase_major"/>
</dbReference>
<evidence type="ECO:0000313" key="10">
    <source>
        <dbReference type="Proteomes" id="UP000198584"/>
    </source>
</evidence>
<dbReference type="InterPro" id="IPR004839">
    <property type="entry name" value="Aminotransferase_I/II_large"/>
</dbReference>
<proteinExistence type="inferred from homology"/>
<dbReference type="CDD" id="cd00609">
    <property type="entry name" value="AAT_like"/>
    <property type="match status" value="1"/>
</dbReference>
<dbReference type="SMART" id="SM00345">
    <property type="entry name" value="HTH_GNTR"/>
    <property type="match status" value="1"/>
</dbReference>
<reference evidence="9 10" key="1">
    <citation type="submission" date="2016-10" db="EMBL/GenBank/DDBJ databases">
        <authorList>
            <person name="de Groot N.N."/>
        </authorList>
    </citation>
    <scope>NUCLEOTIDE SEQUENCE [LARGE SCALE GENOMIC DNA]</scope>
    <source>
        <strain evidence="9 10">CCM7597</strain>
    </source>
</reference>
<keyword evidence="5" id="KW-0805">Transcription regulation</keyword>
<gene>
    <name evidence="9" type="ORF">SAMN05421743_101195</name>
</gene>
<dbReference type="InterPro" id="IPR036388">
    <property type="entry name" value="WH-like_DNA-bd_sf"/>
</dbReference>
<organism evidence="9 10">
    <name type="scientific">Thalassobacillus cyri</name>
    <dbReference type="NCBI Taxonomy" id="571932"/>
    <lineage>
        <taxon>Bacteria</taxon>
        <taxon>Bacillati</taxon>
        <taxon>Bacillota</taxon>
        <taxon>Bacilli</taxon>
        <taxon>Bacillales</taxon>
        <taxon>Bacillaceae</taxon>
        <taxon>Thalassobacillus</taxon>
    </lineage>
</organism>
<keyword evidence="6" id="KW-0238">DNA-binding</keyword>
<dbReference type="Pfam" id="PF00155">
    <property type="entry name" value="Aminotran_1_2"/>
    <property type="match status" value="1"/>
</dbReference>
<keyword evidence="10" id="KW-1185">Reference proteome</keyword>
<dbReference type="PROSITE" id="PS50949">
    <property type="entry name" value="HTH_GNTR"/>
    <property type="match status" value="1"/>
</dbReference>
<dbReference type="InterPro" id="IPR000524">
    <property type="entry name" value="Tscrpt_reg_HTH_GntR"/>
</dbReference>
<dbReference type="OrthoDB" id="9808770at2"/>
<dbReference type="CDD" id="cd07377">
    <property type="entry name" value="WHTH_GntR"/>
    <property type="match status" value="1"/>
</dbReference>
<dbReference type="Proteomes" id="UP000198584">
    <property type="component" value="Unassembled WGS sequence"/>
</dbReference>
<keyword evidence="4" id="KW-0663">Pyridoxal phosphate</keyword>
<name>A0A1H3VV03_9BACI</name>
<evidence type="ECO:0000256" key="2">
    <source>
        <dbReference type="ARBA" id="ARBA00005384"/>
    </source>
</evidence>
<keyword evidence="7" id="KW-0804">Transcription</keyword>
<evidence type="ECO:0000313" key="9">
    <source>
        <dbReference type="EMBL" id="SDZ78617.1"/>
    </source>
</evidence>
<dbReference type="Gene3D" id="1.10.10.10">
    <property type="entry name" value="Winged helix-like DNA-binding domain superfamily/Winged helix DNA-binding domain"/>
    <property type="match status" value="1"/>
</dbReference>
<dbReference type="GO" id="GO:0008483">
    <property type="term" value="F:transaminase activity"/>
    <property type="evidence" value="ECO:0007669"/>
    <property type="project" value="UniProtKB-KW"/>
</dbReference>
<dbReference type="InterPro" id="IPR036390">
    <property type="entry name" value="WH_DNA-bd_sf"/>
</dbReference>
<dbReference type="InterPro" id="IPR015424">
    <property type="entry name" value="PyrdxlP-dep_Trfase"/>
</dbReference>